<dbReference type="Pfam" id="PF00126">
    <property type="entry name" value="HTH_1"/>
    <property type="match status" value="1"/>
</dbReference>
<evidence type="ECO:0000259" key="5">
    <source>
        <dbReference type="PROSITE" id="PS50931"/>
    </source>
</evidence>
<dbReference type="InterPro" id="IPR000847">
    <property type="entry name" value="LysR_HTH_N"/>
</dbReference>
<dbReference type="PROSITE" id="PS50931">
    <property type="entry name" value="HTH_LYSR"/>
    <property type="match status" value="1"/>
</dbReference>
<evidence type="ECO:0000256" key="1">
    <source>
        <dbReference type="ARBA" id="ARBA00009437"/>
    </source>
</evidence>
<dbReference type="SUPFAM" id="SSF53850">
    <property type="entry name" value="Periplasmic binding protein-like II"/>
    <property type="match status" value="1"/>
</dbReference>
<evidence type="ECO:0000313" key="6">
    <source>
        <dbReference type="EMBL" id="EIT72228.1"/>
    </source>
</evidence>
<dbReference type="Pfam" id="PF03466">
    <property type="entry name" value="LysR_substrate"/>
    <property type="match status" value="1"/>
</dbReference>
<dbReference type="CDD" id="cd08422">
    <property type="entry name" value="PBP2_CrgA_like"/>
    <property type="match status" value="1"/>
</dbReference>
<keyword evidence="4" id="KW-0804">Transcription</keyword>
<comment type="caution">
    <text evidence="6">The sequence shown here is derived from an EMBL/GenBank/DDBJ whole genome shotgun (WGS) entry which is preliminary data.</text>
</comment>
<dbReference type="InterPro" id="IPR036390">
    <property type="entry name" value="WH_DNA-bd_sf"/>
</dbReference>
<dbReference type="EMBL" id="AKGD01000001">
    <property type="protein sequence ID" value="EIT72228.1"/>
    <property type="molecule type" value="Genomic_DNA"/>
</dbReference>
<keyword evidence="3" id="KW-0238">DNA-binding</keyword>
<dbReference type="PATRIC" id="fig|1172194.4.peg.2285"/>
<evidence type="ECO:0000313" key="7">
    <source>
        <dbReference type="Proteomes" id="UP000003704"/>
    </source>
</evidence>
<dbReference type="InterPro" id="IPR058163">
    <property type="entry name" value="LysR-type_TF_proteobact-type"/>
</dbReference>
<dbReference type="GO" id="GO:0006351">
    <property type="term" value="P:DNA-templated transcription"/>
    <property type="evidence" value="ECO:0007669"/>
    <property type="project" value="TreeGrafter"/>
</dbReference>
<keyword evidence="2" id="KW-0805">Transcription regulation</keyword>
<dbReference type="RefSeq" id="WP_007185308.1">
    <property type="nucleotide sequence ID" value="NZ_AKGD01000001.1"/>
</dbReference>
<accession>I8TES6</accession>
<dbReference type="STRING" id="1172194.WQQ_23650"/>
<dbReference type="PANTHER" id="PTHR30537:SF30">
    <property type="entry name" value="TRANSCRIPTIONAL REGULATOR-RELATED"/>
    <property type="match status" value="1"/>
</dbReference>
<dbReference type="InterPro" id="IPR005119">
    <property type="entry name" value="LysR_subst-bd"/>
</dbReference>
<feature type="domain" description="HTH lysR-type" evidence="5">
    <location>
        <begin position="1"/>
        <end position="59"/>
    </location>
</feature>
<evidence type="ECO:0000256" key="4">
    <source>
        <dbReference type="ARBA" id="ARBA00023163"/>
    </source>
</evidence>
<dbReference type="GO" id="GO:0003700">
    <property type="term" value="F:DNA-binding transcription factor activity"/>
    <property type="evidence" value="ECO:0007669"/>
    <property type="project" value="InterPro"/>
</dbReference>
<evidence type="ECO:0000256" key="3">
    <source>
        <dbReference type="ARBA" id="ARBA00023125"/>
    </source>
</evidence>
<dbReference type="SUPFAM" id="SSF46785">
    <property type="entry name" value="Winged helix' DNA-binding domain"/>
    <property type="match status" value="1"/>
</dbReference>
<dbReference type="AlphaFoldDB" id="I8TES6"/>
<dbReference type="OrthoDB" id="9810065at2"/>
<dbReference type="Proteomes" id="UP000003704">
    <property type="component" value="Unassembled WGS sequence"/>
</dbReference>
<name>I8TES6_9GAMM</name>
<gene>
    <name evidence="6" type="ORF">WQQ_23650</name>
</gene>
<dbReference type="Gene3D" id="1.10.10.10">
    <property type="entry name" value="Winged helix-like DNA-binding domain superfamily/Winged helix DNA-binding domain"/>
    <property type="match status" value="1"/>
</dbReference>
<sequence length="300" mass="32810">MDDLKRYALFAEVVRSGSMSAAARHLRVSTSAVSQQLRQLEQAYGVTLLHRSTRKLSLTETGLRFAEHCRAMVEAADRAQAQLLLARDAPEGELRVAAPVGFARHIAPALASLLARYPALRLNLHVDDALIDLIDARVDLAIRGGSLPDSSWVAQPLGCVHWLLCAAPSYLARAGMPETPAELLAHQWIAVPRDSRGFVVELQGPAGERETLHLEPRVASNNQFTVQQLCAAGLGIARGVRPDFEEDLRQGRLVPVLQDWKMAPIPMFAVTPQRDGQPAKVRHAIEAIRAYLRQVPGVSA</sequence>
<organism evidence="6 7">
    <name type="scientific">Hydrocarboniphaga effusa AP103</name>
    <dbReference type="NCBI Taxonomy" id="1172194"/>
    <lineage>
        <taxon>Bacteria</taxon>
        <taxon>Pseudomonadati</taxon>
        <taxon>Pseudomonadota</taxon>
        <taxon>Gammaproteobacteria</taxon>
        <taxon>Nevskiales</taxon>
        <taxon>Nevskiaceae</taxon>
        <taxon>Hydrocarboniphaga</taxon>
    </lineage>
</organism>
<dbReference type="InterPro" id="IPR036388">
    <property type="entry name" value="WH-like_DNA-bd_sf"/>
</dbReference>
<protein>
    <recommendedName>
        <fullName evidence="5">HTH lysR-type domain-containing protein</fullName>
    </recommendedName>
</protein>
<dbReference type="Gene3D" id="3.40.190.290">
    <property type="match status" value="1"/>
</dbReference>
<keyword evidence="7" id="KW-1185">Reference proteome</keyword>
<dbReference type="PANTHER" id="PTHR30537">
    <property type="entry name" value="HTH-TYPE TRANSCRIPTIONAL REGULATOR"/>
    <property type="match status" value="1"/>
</dbReference>
<dbReference type="GO" id="GO:0043565">
    <property type="term" value="F:sequence-specific DNA binding"/>
    <property type="evidence" value="ECO:0007669"/>
    <property type="project" value="TreeGrafter"/>
</dbReference>
<comment type="similarity">
    <text evidence="1">Belongs to the LysR transcriptional regulatory family.</text>
</comment>
<evidence type="ECO:0000256" key="2">
    <source>
        <dbReference type="ARBA" id="ARBA00023015"/>
    </source>
</evidence>
<dbReference type="FunFam" id="1.10.10.10:FF:000001">
    <property type="entry name" value="LysR family transcriptional regulator"/>
    <property type="match status" value="1"/>
</dbReference>
<reference evidence="6 7" key="1">
    <citation type="journal article" date="2012" name="J. Bacteriol.">
        <title>Genome Sequence of n-Alkane-Degrading Hydrocarboniphaga effusa Strain AP103T (ATCC BAA-332T).</title>
        <authorList>
            <person name="Chang H.K."/>
            <person name="Zylstra G.J."/>
            <person name="Chae J.C."/>
        </authorList>
    </citation>
    <scope>NUCLEOTIDE SEQUENCE [LARGE SCALE GENOMIC DNA]</scope>
    <source>
        <strain evidence="6 7">AP103</strain>
    </source>
</reference>
<proteinExistence type="inferred from homology"/>